<sequence>MKLRKLNLQIFATLIGQLLDKQQQYHTRVPSLAKLDRWKITEISSIYVLWIITKIEIRSIGDVKLSVRR</sequence>
<organism evidence="1 2">
    <name type="scientific">Riccia fluitans</name>
    <dbReference type="NCBI Taxonomy" id="41844"/>
    <lineage>
        <taxon>Eukaryota</taxon>
        <taxon>Viridiplantae</taxon>
        <taxon>Streptophyta</taxon>
        <taxon>Embryophyta</taxon>
        <taxon>Marchantiophyta</taxon>
        <taxon>Marchantiopsida</taxon>
        <taxon>Marchantiidae</taxon>
        <taxon>Marchantiales</taxon>
        <taxon>Ricciaceae</taxon>
        <taxon>Riccia</taxon>
    </lineage>
</organism>
<name>A0ABD1Y9L4_9MARC</name>
<protein>
    <submittedName>
        <fullName evidence="1">Uncharacterized protein</fullName>
    </submittedName>
</protein>
<evidence type="ECO:0000313" key="1">
    <source>
        <dbReference type="EMBL" id="KAL2622417.1"/>
    </source>
</evidence>
<proteinExistence type="predicted"/>
<dbReference type="EMBL" id="JBHFFA010000006">
    <property type="protein sequence ID" value="KAL2622417.1"/>
    <property type="molecule type" value="Genomic_DNA"/>
</dbReference>
<comment type="caution">
    <text evidence="1">The sequence shown here is derived from an EMBL/GenBank/DDBJ whole genome shotgun (WGS) entry which is preliminary data.</text>
</comment>
<keyword evidence="2" id="KW-1185">Reference proteome</keyword>
<dbReference type="Proteomes" id="UP001605036">
    <property type="component" value="Unassembled WGS sequence"/>
</dbReference>
<evidence type="ECO:0000313" key="2">
    <source>
        <dbReference type="Proteomes" id="UP001605036"/>
    </source>
</evidence>
<reference evidence="1 2" key="1">
    <citation type="submission" date="2024-09" db="EMBL/GenBank/DDBJ databases">
        <title>Chromosome-scale assembly of Riccia fluitans.</title>
        <authorList>
            <person name="Paukszto L."/>
            <person name="Sawicki J."/>
            <person name="Karawczyk K."/>
            <person name="Piernik-Szablinska J."/>
            <person name="Szczecinska M."/>
            <person name="Mazdziarz M."/>
        </authorList>
    </citation>
    <scope>NUCLEOTIDE SEQUENCE [LARGE SCALE GENOMIC DNA]</scope>
    <source>
        <strain evidence="1">Rf_01</strain>
        <tissue evidence="1">Aerial parts of the thallus</tissue>
    </source>
</reference>
<accession>A0ABD1Y9L4</accession>
<gene>
    <name evidence="1" type="ORF">R1flu_002622</name>
</gene>
<dbReference type="AlphaFoldDB" id="A0ABD1Y9L4"/>